<dbReference type="EMBL" id="CP036272">
    <property type="protein sequence ID" value="QDT62212.1"/>
    <property type="molecule type" value="Genomic_DNA"/>
</dbReference>
<evidence type="ECO:0000256" key="4">
    <source>
        <dbReference type="ARBA" id="ARBA00023136"/>
    </source>
</evidence>
<comment type="subcellular location">
    <subcellularLocation>
        <location evidence="1">Endomembrane system</location>
        <topology evidence="1">Multi-pass membrane protein</topology>
    </subcellularLocation>
</comment>
<feature type="transmembrane region" description="Helical" evidence="5">
    <location>
        <begin position="78"/>
        <end position="98"/>
    </location>
</feature>
<dbReference type="Gene3D" id="1.20.120.1630">
    <property type="match status" value="1"/>
</dbReference>
<dbReference type="Proteomes" id="UP000315003">
    <property type="component" value="Chromosome"/>
</dbReference>
<dbReference type="AlphaFoldDB" id="A0A517T1H5"/>
<feature type="transmembrane region" description="Helical" evidence="5">
    <location>
        <begin position="104"/>
        <end position="123"/>
    </location>
</feature>
<accession>A0A517T1H5</accession>
<protein>
    <recommendedName>
        <fullName evidence="8">Isoprenylcysteine carboxyl methyltransferase (ICMT) family protein</fullName>
    </recommendedName>
</protein>
<feature type="transmembrane region" description="Helical" evidence="5">
    <location>
        <begin position="183"/>
        <end position="204"/>
    </location>
</feature>
<evidence type="ECO:0000256" key="5">
    <source>
        <dbReference type="SAM" id="Phobius"/>
    </source>
</evidence>
<gene>
    <name evidence="6" type="ORF">SV7mr_47590</name>
</gene>
<dbReference type="InterPro" id="IPR007318">
    <property type="entry name" value="Phopholipid_MeTrfase"/>
</dbReference>
<keyword evidence="3 5" id="KW-1133">Transmembrane helix</keyword>
<proteinExistence type="predicted"/>
<evidence type="ECO:0000256" key="3">
    <source>
        <dbReference type="ARBA" id="ARBA00022989"/>
    </source>
</evidence>
<feature type="transmembrane region" description="Helical" evidence="5">
    <location>
        <begin position="12"/>
        <end position="29"/>
    </location>
</feature>
<keyword evidence="2 5" id="KW-0812">Transmembrane</keyword>
<dbReference type="GO" id="GO:0012505">
    <property type="term" value="C:endomembrane system"/>
    <property type="evidence" value="ECO:0007669"/>
    <property type="project" value="UniProtKB-SubCell"/>
</dbReference>
<evidence type="ECO:0000256" key="1">
    <source>
        <dbReference type="ARBA" id="ARBA00004127"/>
    </source>
</evidence>
<feature type="transmembrane region" description="Helical" evidence="5">
    <location>
        <begin position="256"/>
        <end position="274"/>
    </location>
</feature>
<reference evidence="6 7" key="1">
    <citation type="submission" date="2019-02" db="EMBL/GenBank/DDBJ databases">
        <title>Deep-cultivation of Planctomycetes and their phenomic and genomic characterization uncovers novel biology.</title>
        <authorList>
            <person name="Wiegand S."/>
            <person name="Jogler M."/>
            <person name="Boedeker C."/>
            <person name="Pinto D."/>
            <person name="Vollmers J."/>
            <person name="Rivas-Marin E."/>
            <person name="Kohn T."/>
            <person name="Peeters S.H."/>
            <person name="Heuer A."/>
            <person name="Rast P."/>
            <person name="Oberbeckmann S."/>
            <person name="Bunk B."/>
            <person name="Jeske O."/>
            <person name="Meyerdierks A."/>
            <person name="Storesund J.E."/>
            <person name="Kallscheuer N."/>
            <person name="Luecker S."/>
            <person name="Lage O.M."/>
            <person name="Pohl T."/>
            <person name="Merkel B.J."/>
            <person name="Hornburger P."/>
            <person name="Mueller R.-W."/>
            <person name="Bruemmer F."/>
            <person name="Labrenz M."/>
            <person name="Spormann A.M."/>
            <person name="Op den Camp H."/>
            <person name="Overmann J."/>
            <person name="Amann R."/>
            <person name="Jetten M.S.M."/>
            <person name="Mascher T."/>
            <person name="Medema M.H."/>
            <person name="Devos D.P."/>
            <person name="Kaster A.-K."/>
            <person name="Ovreas L."/>
            <person name="Rohde M."/>
            <person name="Galperin M.Y."/>
            <person name="Jogler C."/>
        </authorList>
    </citation>
    <scope>NUCLEOTIDE SEQUENCE [LARGE SCALE GENOMIC DNA]</scope>
    <source>
        <strain evidence="6 7">SV_7m_r</strain>
    </source>
</reference>
<keyword evidence="7" id="KW-1185">Reference proteome</keyword>
<feature type="transmembrane region" description="Helical" evidence="5">
    <location>
        <begin position="144"/>
        <end position="163"/>
    </location>
</feature>
<feature type="transmembrane region" description="Helical" evidence="5">
    <location>
        <begin position="49"/>
        <end position="66"/>
    </location>
</feature>
<evidence type="ECO:0000313" key="7">
    <source>
        <dbReference type="Proteomes" id="UP000315003"/>
    </source>
</evidence>
<keyword evidence="4 5" id="KW-0472">Membrane</keyword>
<organism evidence="6 7">
    <name type="scientific">Stieleria bergensis</name>
    <dbReference type="NCBI Taxonomy" id="2528025"/>
    <lineage>
        <taxon>Bacteria</taxon>
        <taxon>Pseudomonadati</taxon>
        <taxon>Planctomycetota</taxon>
        <taxon>Planctomycetia</taxon>
        <taxon>Pirellulales</taxon>
        <taxon>Pirellulaceae</taxon>
        <taxon>Stieleria</taxon>
    </lineage>
</organism>
<sequence>MQQAKRTLQIYLWIQTLGVIAWWALLFGYPPAVKWFQPASFPEAALTSFWLPDFVCIVTGGAFTLWAIHRQPAVVTPLLWAVTAAVVYPTLYCLFVSLRTDEGRLASAVMSLMSGAMLTLLLIQGVGDQQMAAFRPARLTARQALLWTLLQMALFWGLFLYVIPQAIEEVAIQLGWQRFEHVGQPLLAIALFVAASSIGLRSAYHMSMVGKGTPLPTATPPRLIVRGPYRYVRNPMAIAGIAQGIAVGWYLGSPWVICYAMLGAILWHLLVRPVEEHDLEKRFGDAYTRYRCRVPVWIPRGWRSGKES</sequence>
<evidence type="ECO:0008006" key="8">
    <source>
        <dbReference type="Google" id="ProtNLM"/>
    </source>
</evidence>
<evidence type="ECO:0000313" key="6">
    <source>
        <dbReference type="EMBL" id="QDT62212.1"/>
    </source>
</evidence>
<dbReference type="Pfam" id="PF04191">
    <property type="entry name" value="PEMT"/>
    <property type="match status" value="1"/>
</dbReference>
<name>A0A517T1H5_9BACT</name>
<evidence type="ECO:0000256" key="2">
    <source>
        <dbReference type="ARBA" id="ARBA00022692"/>
    </source>
</evidence>